<dbReference type="Pfam" id="PF13545">
    <property type="entry name" value="HTH_Crp_2"/>
    <property type="match status" value="1"/>
</dbReference>
<dbReference type="PANTHER" id="PTHR24567:SF68">
    <property type="entry name" value="DNA-BINDING TRANSCRIPTIONAL DUAL REGULATOR CRP"/>
    <property type="match status" value="1"/>
</dbReference>
<sequence length="240" mass="26099">MPPGRIEARFDKHAALSRHELFREAPQAVIERLALRAQPLTFRPGERIFSRGDESHGLLAVVSGYVRISTAGPEGRSELVMNLIGPNEVVGEVALLDDGPRTADAIAATRCCLVLIERRDLLPLLGDCPILAVRLLEILSRRLRRTSQQLSDHAFAGAEQRLAKALLALAGDADRDGVRVLTTQRELGHMIGLSREGVNRHLSAWQRKGWIALAPGACRICDHAALRIIALGNEGTDAGP</sequence>
<keyword evidence="2" id="KW-0238">DNA-binding</keyword>
<dbReference type="GO" id="GO:0005829">
    <property type="term" value="C:cytosol"/>
    <property type="evidence" value="ECO:0007669"/>
    <property type="project" value="TreeGrafter"/>
</dbReference>
<dbReference type="InterPro" id="IPR036390">
    <property type="entry name" value="WH_DNA-bd_sf"/>
</dbReference>
<organism evidence="6 7">
    <name type="scientific">Methylobacterium symbioticum</name>
    <dbReference type="NCBI Taxonomy" id="2584084"/>
    <lineage>
        <taxon>Bacteria</taxon>
        <taxon>Pseudomonadati</taxon>
        <taxon>Pseudomonadota</taxon>
        <taxon>Alphaproteobacteria</taxon>
        <taxon>Hyphomicrobiales</taxon>
        <taxon>Methylobacteriaceae</taxon>
        <taxon>Methylobacterium</taxon>
    </lineage>
</organism>
<dbReference type="OrthoDB" id="3525895at2"/>
<dbReference type="GO" id="GO:0003700">
    <property type="term" value="F:DNA-binding transcription factor activity"/>
    <property type="evidence" value="ECO:0007669"/>
    <property type="project" value="TreeGrafter"/>
</dbReference>
<dbReference type="Gene3D" id="2.60.120.10">
    <property type="entry name" value="Jelly Rolls"/>
    <property type="match status" value="1"/>
</dbReference>
<dbReference type="InterPro" id="IPR018490">
    <property type="entry name" value="cNMP-bd_dom_sf"/>
</dbReference>
<dbReference type="Pfam" id="PF00027">
    <property type="entry name" value="cNMP_binding"/>
    <property type="match status" value="1"/>
</dbReference>
<protein>
    <submittedName>
        <fullName evidence="6">CRP-like cAMP-activated global transcriptional regulator</fullName>
    </submittedName>
</protein>
<feature type="domain" description="HTH crp-type" evidence="5">
    <location>
        <begin position="156"/>
        <end position="224"/>
    </location>
</feature>
<dbReference type="PROSITE" id="PS50042">
    <property type="entry name" value="CNMP_BINDING_3"/>
    <property type="match status" value="1"/>
</dbReference>
<evidence type="ECO:0000256" key="2">
    <source>
        <dbReference type="ARBA" id="ARBA00023125"/>
    </source>
</evidence>
<evidence type="ECO:0000256" key="3">
    <source>
        <dbReference type="ARBA" id="ARBA00023163"/>
    </source>
</evidence>
<keyword evidence="7" id="KW-1185">Reference proteome</keyword>
<dbReference type="Gene3D" id="1.10.10.10">
    <property type="entry name" value="Winged helix-like DNA-binding domain superfamily/Winged helix DNA-binding domain"/>
    <property type="match status" value="1"/>
</dbReference>
<proteinExistence type="predicted"/>
<evidence type="ECO:0000313" key="6">
    <source>
        <dbReference type="EMBL" id="VUD70453.1"/>
    </source>
</evidence>
<feature type="domain" description="Cyclic nucleotide-binding" evidence="4">
    <location>
        <begin position="21"/>
        <end position="142"/>
    </location>
</feature>
<name>A0A509EBD2_9HYPH</name>
<keyword evidence="1" id="KW-0805">Transcription regulation</keyword>
<dbReference type="EMBL" id="CABFPH010000009">
    <property type="protein sequence ID" value="VUD70453.1"/>
    <property type="molecule type" value="Genomic_DNA"/>
</dbReference>
<dbReference type="InterPro" id="IPR036388">
    <property type="entry name" value="WH-like_DNA-bd_sf"/>
</dbReference>
<gene>
    <name evidence="6" type="primary">crp_1</name>
    <name evidence="6" type="ORF">MET9862_01021</name>
</gene>
<dbReference type="PROSITE" id="PS51063">
    <property type="entry name" value="HTH_CRP_2"/>
    <property type="match status" value="1"/>
</dbReference>
<dbReference type="InterPro" id="IPR000595">
    <property type="entry name" value="cNMP-bd_dom"/>
</dbReference>
<dbReference type="GO" id="GO:0003677">
    <property type="term" value="F:DNA binding"/>
    <property type="evidence" value="ECO:0007669"/>
    <property type="project" value="UniProtKB-KW"/>
</dbReference>
<dbReference type="InterPro" id="IPR014710">
    <property type="entry name" value="RmlC-like_jellyroll"/>
</dbReference>
<dbReference type="RefSeq" id="WP_142582030.1">
    <property type="nucleotide sequence ID" value="NZ_CABFPH010000009.1"/>
</dbReference>
<dbReference type="PANTHER" id="PTHR24567">
    <property type="entry name" value="CRP FAMILY TRANSCRIPTIONAL REGULATORY PROTEIN"/>
    <property type="match status" value="1"/>
</dbReference>
<dbReference type="SUPFAM" id="SSF51206">
    <property type="entry name" value="cAMP-binding domain-like"/>
    <property type="match status" value="1"/>
</dbReference>
<dbReference type="SMART" id="SM00100">
    <property type="entry name" value="cNMP"/>
    <property type="match status" value="1"/>
</dbReference>
<reference evidence="6 7" key="1">
    <citation type="submission" date="2019-06" db="EMBL/GenBank/DDBJ databases">
        <authorList>
            <person name="Rodrigo-Torres L."/>
            <person name="Arahal R. D."/>
            <person name="Lucena T."/>
        </authorList>
    </citation>
    <scope>NUCLEOTIDE SEQUENCE [LARGE SCALE GENOMIC DNA]</scope>
    <source>
        <strain evidence="6 7">SB0023/3</strain>
    </source>
</reference>
<dbReference type="InterPro" id="IPR018488">
    <property type="entry name" value="cNMP-bd_CS"/>
</dbReference>
<evidence type="ECO:0000313" key="7">
    <source>
        <dbReference type="Proteomes" id="UP000410984"/>
    </source>
</evidence>
<accession>A0A509EBD2</accession>
<dbReference type="AlphaFoldDB" id="A0A509EBD2"/>
<dbReference type="Proteomes" id="UP000410984">
    <property type="component" value="Unassembled WGS sequence"/>
</dbReference>
<dbReference type="InterPro" id="IPR050397">
    <property type="entry name" value="Env_Response_Regulators"/>
</dbReference>
<dbReference type="InterPro" id="IPR012318">
    <property type="entry name" value="HTH_CRP"/>
</dbReference>
<evidence type="ECO:0000256" key="1">
    <source>
        <dbReference type="ARBA" id="ARBA00023015"/>
    </source>
</evidence>
<dbReference type="SMART" id="SM00419">
    <property type="entry name" value="HTH_CRP"/>
    <property type="match status" value="1"/>
</dbReference>
<keyword evidence="3" id="KW-0804">Transcription</keyword>
<dbReference type="CDD" id="cd00038">
    <property type="entry name" value="CAP_ED"/>
    <property type="match status" value="1"/>
</dbReference>
<evidence type="ECO:0000259" key="4">
    <source>
        <dbReference type="PROSITE" id="PS50042"/>
    </source>
</evidence>
<dbReference type="SUPFAM" id="SSF46785">
    <property type="entry name" value="Winged helix' DNA-binding domain"/>
    <property type="match status" value="1"/>
</dbReference>
<dbReference type="PROSITE" id="PS00889">
    <property type="entry name" value="CNMP_BINDING_2"/>
    <property type="match status" value="1"/>
</dbReference>
<evidence type="ECO:0000259" key="5">
    <source>
        <dbReference type="PROSITE" id="PS51063"/>
    </source>
</evidence>